<dbReference type="InterPro" id="IPR054578">
    <property type="entry name" value="SpoU_sub_bind-like_N"/>
</dbReference>
<proteinExistence type="predicted"/>
<accession>A0ABV8TXH7</accession>
<dbReference type="Pfam" id="PF22655">
    <property type="entry name" value="SpoU_sub_bind_like"/>
    <property type="match status" value="1"/>
</dbReference>
<feature type="domain" description="SpoU L30e-like N-terminal" evidence="5">
    <location>
        <begin position="12"/>
        <end position="98"/>
    </location>
</feature>
<organism evidence="6 7">
    <name type="scientific">Salininema proteolyticum</name>
    <dbReference type="NCBI Taxonomy" id="1607685"/>
    <lineage>
        <taxon>Bacteria</taxon>
        <taxon>Bacillati</taxon>
        <taxon>Actinomycetota</taxon>
        <taxon>Actinomycetes</taxon>
        <taxon>Glycomycetales</taxon>
        <taxon>Glycomycetaceae</taxon>
        <taxon>Salininema</taxon>
    </lineage>
</organism>
<dbReference type="RefSeq" id="WP_380619899.1">
    <property type="nucleotide sequence ID" value="NZ_JBHSDK010000013.1"/>
</dbReference>
<dbReference type="PANTHER" id="PTHR43191">
    <property type="entry name" value="RRNA METHYLTRANSFERASE 3"/>
    <property type="match status" value="1"/>
</dbReference>
<evidence type="ECO:0000256" key="2">
    <source>
        <dbReference type="ARBA" id="ARBA00022679"/>
    </source>
</evidence>
<dbReference type="Gene3D" id="3.40.1280.10">
    <property type="match status" value="1"/>
</dbReference>
<dbReference type="SUPFAM" id="SSF55315">
    <property type="entry name" value="L30e-like"/>
    <property type="match status" value="1"/>
</dbReference>
<dbReference type="Gene3D" id="3.30.1330.30">
    <property type="match status" value="1"/>
</dbReference>
<evidence type="ECO:0000313" key="7">
    <source>
        <dbReference type="Proteomes" id="UP001595823"/>
    </source>
</evidence>
<dbReference type="InterPro" id="IPR029026">
    <property type="entry name" value="tRNA_m1G_MTases_N"/>
</dbReference>
<sequence>MQAPQWITERDATWSRVEALLNDREQRNSTGMFLVEGVLGVRTALEYGWTVRALLFNSGLNLSEGARSLLDATGGDVYAVAPELMAELGSRFGGVSEITAVLSHRAWDLDLVRPGPGFTAVVCGPTADPSAVGATLRAAHAFSADMVIMDAGVPDPFDPRAVHASAGAVLRVPVLTGLPVDEVIAWTRQHGELTVVGASPTGQDEASAHDFTGPTLLVVADEQFGLPNSWRNAVDATVRTPTRDGMPGVDAAAVATMCLYEAGRQRAPKRQANAEPEPRRNDGEGFFPVGFMSA</sequence>
<evidence type="ECO:0000259" key="5">
    <source>
        <dbReference type="Pfam" id="PF22655"/>
    </source>
</evidence>
<gene>
    <name evidence="6" type="ORF">ACFPET_08780</name>
</gene>
<dbReference type="InterPro" id="IPR029064">
    <property type="entry name" value="Ribosomal_eL30-like_sf"/>
</dbReference>
<keyword evidence="7" id="KW-1185">Reference proteome</keyword>
<comment type="caution">
    <text evidence="6">The sequence shown here is derived from an EMBL/GenBank/DDBJ whole genome shotgun (WGS) entry which is preliminary data.</text>
</comment>
<dbReference type="PANTHER" id="PTHR43191:SF2">
    <property type="entry name" value="RRNA METHYLTRANSFERASE 3, MITOCHONDRIAL"/>
    <property type="match status" value="1"/>
</dbReference>
<evidence type="ECO:0000313" key="6">
    <source>
        <dbReference type="EMBL" id="MFC4335290.1"/>
    </source>
</evidence>
<evidence type="ECO:0000256" key="3">
    <source>
        <dbReference type="SAM" id="MobiDB-lite"/>
    </source>
</evidence>
<feature type="domain" description="tRNA/rRNA methyltransferase SpoU type" evidence="4">
    <location>
        <begin position="121"/>
        <end position="256"/>
    </location>
</feature>
<feature type="region of interest" description="Disordered" evidence="3">
    <location>
        <begin position="265"/>
        <end position="294"/>
    </location>
</feature>
<evidence type="ECO:0000256" key="1">
    <source>
        <dbReference type="ARBA" id="ARBA00022603"/>
    </source>
</evidence>
<dbReference type="Proteomes" id="UP001595823">
    <property type="component" value="Unassembled WGS sequence"/>
</dbReference>
<dbReference type="GO" id="GO:0008168">
    <property type="term" value="F:methyltransferase activity"/>
    <property type="evidence" value="ECO:0007669"/>
    <property type="project" value="UniProtKB-KW"/>
</dbReference>
<dbReference type="EMBL" id="JBHSDK010000013">
    <property type="protein sequence ID" value="MFC4335290.1"/>
    <property type="molecule type" value="Genomic_DNA"/>
</dbReference>
<dbReference type="InterPro" id="IPR001537">
    <property type="entry name" value="SpoU_MeTrfase"/>
</dbReference>
<dbReference type="GO" id="GO:0032259">
    <property type="term" value="P:methylation"/>
    <property type="evidence" value="ECO:0007669"/>
    <property type="project" value="UniProtKB-KW"/>
</dbReference>
<keyword evidence="1 6" id="KW-0489">Methyltransferase</keyword>
<dbReference type="InterPro" id="IPR029028">
    <property type="entry name" value="Alpha/beta_knot_MTases"/>
</dbReference>
<dbReference type="InterPro" id="IPR051259">
    <property type="entry name" value="rRNA_Methyltransferase"/>
</dbReference>
<evidence type="ECO:0000259" key="4">
    <source>
        <dbReference type="Pfam" id="PF00588"/>
    </source>
</evidence>
<dbReference type="Pfam" id="PF00588">
    <property type="entry name" value="SpoU_methylase"/>
    <property type="match status" value="1"/>
</dbReference>
<reference evidence="7" key="1">
    <citation type="journal article" date="2019" name="Int. J. Syst. Evol. Microbiol.">
        <title>The Global Catalogue of Microorganisms (GCM) 10K type strain sequencing project: providing services to taxonomists for standard genome sequencing and annotation.</title>
        <authorList>
            <consortium name="The Broad Institute Genomics Platform"/>
            <consortium name="The Broad Institute Genome Sequencing Center for Infectious Disease"/>
            <person name="Wu L."/>
            <person name="Ma J."/>
        </authorList>
    </citation>
    <scope>NUCLEOTIDE SEQUENCE [LARGE SCALE GENOMIC DNA]</scope>
    <source>
        <strain evidence="7">IBRC-M 10908</strain>
    </source>
</reference>
<dbReference type="SUPFAM" id="SSF75217">
    <property type="entry name" value="alpha/beta knot"/>
    <property type="match status" value="1"/>
</dbReference>
<protein>
    <submittedName>
        <fullName evidence="6">TrmH family RNA methyltransferase</fullName>
    </submittedName>
</protein>
<keyword evidence="2" id="KW-0808">Transferase</keyword>
<name>A0ABV8TXH7_9ACTN</name>